<dbReference type="FunFam" id="3.40.50.300:FF:000398">
    <property type="entry name" value="Type IV pilus assembly ATPase PilB"/>
    <property type="match status" value="1"/>
</dbReference>
<evidence type="ECO:0000313" key="6">
    <source>
        <dbReference type="Proteomes" id="UP000018949"/>
    </source>
</evidence>
<accession>W4RJC3</accession>
<comment type="similarity">
    <text evidence="1">Belongs to the GSP E family.</text>
</comment>
<dbReference type="PANTHER" id="PTHR30258:SF2">
    <property type="entry name" value="COMG OPERON PROTEIN 1"/>
    <property type="match status" value="1"/>
</dbReference>
<dbReference type="AlphaFoldDB" id="W4RJC3"/>
<dbReference type="SMART" id="SM00382">
    <property type="entry name" value="AAA"/>
    <property type="match status" value="1"/>
</dbReference>
<evidence type="ECO:0000313" key="5">
    <source>
        <dbReference type="EMBL" id="GAE43968.1"/>
    </source>
</evidence>
<dbReference type="CDD" id="cd01129">
    <property type="entry name" value="PulE-GspE-like"/>
    <property type="match status" value="1"/>
</dbReference>
<evidence type="ECO:0000256" key="2">
    <source>
        <dbReference type="ARBA" id="ARBA00022741"/>
    </source>
</evidence>
<keyword evidence="6" id="KW-1185">Reference proteome</keyword>
<reference evidence="5 6" key="1">
    <citation type="submission" date="2013-12" db="EMBL/GenBank/DDBJ databases">
        <title>NBRP : Genome information of microbial organism related human and environment.</title>
        <authorList>
            <person name="Hattori M."/>
            <person name="Oshima K."/>
            <person name="Inaba H."/>
            <person name="Suda W."/>
            <person name="Sakamoto M."/>
            <person name="Iino T."/>
            <person name="Kitahara M."/>
            <person name="Oshida Y."/>
            <person name="Iida T."/>
            <person name="Kudo T."/>
            <person name="Itoh T."/>
            <person name="Ahmed I."/>
            <person name="Ohkuma M."/>
        </authorList>
    </citation>
    <scope>NUCLEOTIDE SEQUENCE [LARGE SCALE GENOMIC DNA]</scope>
    <source>
        <strain evidence="5 6">JCM 21738</strain>
    </source>
</reference>
<dbReference type="Proteomes" id="UP000018949">
    <property type="component" value="Unassembled WGS sequence"/>
</dbReference>
<dbReference type="SUPFAM" id="SSF52540">
    <property type="entry name" value="P-loop containing nucleoside triphosphate hydrolases"/>
    <property type="match status" value="1"/>
</dbReference>
<keyword evidence="2" id="KW-0547">Nucleotide-binding</keyword>
<dbReference type="GO" id="GO:0005524">
    <property type="term" value="F:ATP binding"/>
    <property type="evidence" value="ECO:0007669"/>
    <property type="project" value="UniProtKB-KW"/>
</dbReference>
<evidence type="ECO:0000259" key="4">
    <source>
        <dbReference type="SMART" id="SM00382"/>
    </source>
</evidence>
<evidence type="ECO:0000256" key="1">
    <source>
        <dbReference type="ARBA" id="ARBA00006611"/>
    </source>
</evidence>
<protein>
    <submittedName>
        <fullName evidence="5">ATPase PilB</fullName>
    </submittedName>
</protein>
<proteinExistence type="inferred from homology"/>
<dbReference type="Gene3D" id="3.40.50.300">
    <property type="entry name" value="P-loop containing nucleotide triphosphate hydrolases"/>
    <property type="match status" value="1"/>
</dbReference>
<dbReference type="GO" id="GO:0005886">
    <property type="term" value="C:plasma membrane"/>
    <property type="evidence" value="ECO:0007669"/>
    <property type="project" value="TreeGrafter"/>
</dbReference>
<dbReference type="InterPro" id="IPR001482">
    <property type="entry name" value="T2SS/T4SS_dom"/>
</dbReference>
<name>W4RJC3_9BACI</name>
<dbReference type="EMBL" id="BAUW01000004">
    <property type="protein sequence ID" value="GAE43968.1"/>
    <property type="molecule type" value="Genomic_DNA"/>
</dbReference>
<feature type="domain" description="AAA+ ATPase" evidence="4">
    <location>
        <begin position="33"/>
        <end position="151"/>
    </location>
</feature>
<keyword evidence="3" id="KW-0067">ATP-binding</keyword>
<dbReference type="Pfam" id="PF00437">
    <property type="entry name" value="T2SSE"/>
    <property type="match status" value="1"/>
</dbReference>
<dbReference type="InterPro" id="IPR003593">
    <property type="entry name" value="AAA+_ATPase"/>
</dbReference>
<evidence type="ECO:0000256" key="3">
    <source>
        <dbReference type="ARBA" id="ARBA00022840"/>
    </source>
</evidence>
<dbReference type="PANTHER" id="PTHR30258">
    <property type="entry name" value="TYPE II SECRETION SYSTEM PROTEIN GSPE-RELATED"/>
    <property type="match status" value="1"/>
</dbReference>
<comment type="caution">
    <text evidence="5">The sequence shown here is derived from an EMBL/GenBank/DDBJ whole genome shotgun (WGS) entry which is preliminary data.</text>
</comment>
<gene>
    <name evidence="5" type="ORF">JCM21738_640</name>
</gene>
<dbReference type="InterPro" id="IPR027417">
    <property type="entry name" value="P-loop_NTPase"/>
</dbReference>
<sequence>MRILDMGSTLNDIEKLGFNQHNFTRFTNMISKPNGIVLITGPTGSGKSSTLYAALNKLNSEEVNIITIEDPVEYQIEGINQIQVNPNVGMTFAAGLRSILRQDPNIIMVGEIRDKETVEVAVRASLTGHLVLSTMHTNDALSSVTRMLDMGVEPFLVASSLSGVVAQRLVRRVCRDCAEAHEPTKREMGIFLKRGISIETVWKGRGCSSCNMTGYRGRLAIHEVLAVDNELRRAIMNEEPVMVLREIAVRNKTIFLIDDGLLKIKQGLTTTEEVLRVAITE</sequence>
<dbReference type="eggNOG" id="COG2804">
    <property type="taxonomic scope" value="Bacteria"/>
</dbReference>
<dbReference type="GO" id="GO:0016887">
    <property type="term" value="F:ATP hydrolysis activity"/>
    <property type="evidence" value="ECO:0007669"/>
    <property type="project" value="TreeGrafter"/>
</dbReference>
<organism evidence="5 6">
    <name type="scientific">Mesobacillus boroniphilus JCM 21738</name>
    <dbReference type="NCBI Taxonomy" id="1294265"/>
    <lineage>
        <taxon>Bacteria</taxon>
        <taxon>Bacillati</taxon>
        <taxon>Bacillota</taxon>
        <taxon>Bacilli</taxon>
        <taxon>Bacillales</taxon>
        <taxon>Bacillaceae</taxon>
        <taxon>Mesobacillus</taxon>
    </lineage>
</organism>